<dbReference type="Pfam" id="PF06224">
    <property type="entry name" value="AlkZ-like"/>
    <property type="match status" value="1"/>
</dbReference>
<name>A0ABW0GMZ4_9MICO</name>
<evidence type="ECO:0000313" key="1">
    <source>
        <dbReference type="EMBL" id="MFC5381327.1"/>
    </source>
</evidence>
<dbReference type="InterPro" id="IPR009351">
    <property type="entry name" value="AlkZ-like"/>
</dbReference>
<keyword evidence="1" id="KW-0238">DNA-binding</keyword>
<proteinExistence type="predicted"/>
<dbReference type="PANTHER" id="PTHR38479">
    <property type="entry name" value="LMO0824 PROTEIN"/>
    <property type="match status" value="1"/>
</dbReference>
<dbReference type="RefSeq" id="WP_340269219.1">
    <property type="nucleotide sequence ID" value="NZ_JBBEOG010000004.1"/>
</dbReference>
<dbReference type="Proteomes" id="UP001596122">
    <property type="component" value="Unassembled WGS sequence"/>
</dbReference>
<sequence>MDPKEVALLRLVAQGLVPGERSPVDAVRHLLALQGQDLPGVLRSVALRSTPGTTTDDVAAALDDGRLVRTWPLRGTLHVVATDDVRWLLALTGEAQHARARRRFDELGLDAAQAARALDVAREALAGDGLTRDALLAAWVAGGVPTDGQRGYHLLAHLAQARAVVWGATTRADDGRVTGQRLRLLDEVAPPDDRTDDREALLARLAERYLRSHGPASVLDLARWSGLGVREVRSGVAQVRDGLERVEVDGVEQLMDPTTPERLAALRDQARGELRLPGFDELVLGYADRSATLAPEHATAVVPGGNGVFRPTVVREGRVVGTWRPGSRGRDPVVEPFSARA</sequence>
<gene>
    <name evidence="1" type="ORF">ACFPJ6_11035</name>
</gene>
<comment type="caution">
    <text evidence="1">The sequence shown here is derived from an EMBL/GenBank/DDBJ whole genome shotgun (WGS) entry which is preliminary data.</text>
</comment>
<reference evidence="2" key="1">
    <citation type="journal article" date="2019" name="Int. J. Syst. Evol. Microbiol.">
        <title>The Global Catalogue of Microorganisms (GCM) 10K type strain sequencing project: providing services to taxonomists for standard genome sequencing and annotation.</title>
        <authorList>
            <consortium name="The Broad Institute Genomics Platform"/>
            <consortium name="The Broad Institute Genome Sequencing Center for Infectious Disease"/>
            <person name="Wu L."/>
            <person name="Ma J."/>
        </authorList>
    </citation>
    <scope>NUCLEOTIDE SEQUENCE [LARGE SCALE GENOMIC DNA]</scope>
    <source>
        <strain evidence="2">CCUG 43114</strain>
    </source>
</reference>
<dbReference type="PANTHER" id="PTHR38479:SF2">
    <property type="entry name" value="WINGED HELIX DNA-BINDING DOMAIN-CONTAINING PROTEIN"/>
    <property type="match status" value="1"/>
</dbReference>
<protein>
    <submittedName>
        <fullName evidence="1">Winged helix DNA-binding domain-containing protein</fullName>
    </submittedName>
</protein>
<dbReference type="EMBL" id="JBHSLD010000009">
    <property type="protein sequence ID" value="MFC5381327.1"/>
    <property type="molecule type" value="Genomic_DNA"/>
</dbReference>
<organism evidence="1 2">
    <name type="scientific">Aquipuribacter nitratireducens</name>
    <dbReference type="NCBI Taxonomy" id="650104"/>
    <lineage>
        <taxon>Bacteria</taxon>
        <taxon>Bacillati</taxon>
        <taxon>Actinomycetota</taxon>
        <taxon>Actinomycetes</taxon>
        <taxon>Micrococcales</taxon>
        <taxon>Intrasporangiaceae</taxon>
        <taxon>Aquipuribacter</taxon>
    </lineage>
</organism>
<accession>A0ABW0GMZ4</accession>
<keyword evidence="2" id="KW-1185">Reference proteome</keyword>
<dbReference type="GO" id="GO:0003677">
    <property type="term" value="F:DNA binding"/>
    <property type="evidence" value="ECO:0007669"/>
    <property type="project" value="UniProtKB-KW"/>
</dbReference>
<evidence type="ECO:0000313" key="2">
    <source>
        <dbReference type="Proteomes" id="UP001596122"/>
    </source>
</evidence>